<evidence type="ECO:0000313" key="8">
    <source>
        <dbReference type="Proteomes" id="UP000507470"/>
    </source>
</evidence>
<dbReference type="InterPro" id="IPR010291">
    <property type="entry name" value="Ion_channel_UNC-93"/>
</dbReference>
<dbReference type="InterPro" id="IPR036259">
    <property type="entry name" value="MFS_trans_sf"/>
</dbReference>
<evidence type="ECO:0000256" key="1">
    <source>
        <dbReference type="ARBA" id="ARBA00004141"/>
    </source>
</evidence>
<dbReference type="Proteomes" id="UP000507470">
    <property type="component" value="Unassembled WGS sequence"/>
</dbReference>
<dbReference type="GO" id="GO:0006937">
    <property type="term" value="P:regulation of muscle contraction"/>
    <property type="evidence" value="ECO:0007669"/>
    <property type="project" value="TreeGrafter"/>
</dbReference>
<feature type="transmembrane region" description="Helical" evidence="6">
    <location>
        <begin position="159"/>
        <end position="179"/>
    </location>
</feature>
<dbReference type="InterPro" id="IPR051951">
    <property type="entry name" value="UNC-93_regulatory"/>
</dbReference>
<dbReference type="GO" id="GO:0043266">
    <property type="term" value="P:regulation of potassium ion transport"/>
    <property type="evidence" value="ECO:0007669"/>
    <property type="project" value="TreeGrafter"/>
</dbReference>
<feature type="transmembrane region" description="Helical" evidence="6">
    <location>
        <begin position="425"/>
        <end position="446"/>
    </location>
</feature>
<feature type="transmembrane region" description="Helical" evidence="6">
    <location>
        <begin position="227"/>
        <end position="248"/>
    </location>
</feature>
<feature type="transmembrane region" description="Helical" evidence="6">
    <location>
        <begin position="339"/>
        <end position="358"/>
    </location>
</feature>
<feature type="transmembrane region" description="Helical" evidence="6">
    <location>
        <begin position="60"/>
        <end position="81"/>
    </location>
</feature>
<evidence type="ECO:0000256" key="3">
    <source>
        <dbReference type="ARBA" id="ARBA00022692"/>
    </source>
</evidence>
<dbReference type="PANTHER" id="PTHR19444">
    <property type="entry name" value="UNC-93 RELATED"/>
    <property type="match status" value="1"/>
</dbReference>
<feature type="transmembrane region" description="Helical" evidence="6">
    <location>
        <begin position="402"/>
        <end position="419"/>
    </location>
</feature>
<evidence type="ECO:0000256" key="2">
    <source>
        <dbReference type="ARBA" id="ARBA00009172"/>
    </source>
</evidence>
<evidence type="ECO:0000256" key="6">
    <source>
        <dbReference type="SAM" id="Phobius"/>
    </source>
</evidence>
<gene>
    <name evidence="7" type="ORF">MCOR_51687</name>
</gene>
<name>A0A6J8EF44_MYTCO</name>
<dbReference type="OrthoDB" id="78663at2759"/>
<dbReference type="Pfam" id="PF05978">
    <property type="entry name" value="UNC-93"/>
    <property type="match status" value="1"/>
</dbReference>
<feature type="transmembrane region" description="Helical" evidence="6">
    <location>
        <begin position="269"/>
        <end position="287"/>
    </location>
</feature>
<dbReference type="SUPFAM" id="SSF103473">
    <property type="entry name" value="MFS general substrate transporter"/>
    <property type="match status" value="1"/>
</dbReference>
<accession>A0A6J8EF44</accession>
<dbReference type="GO" id="GO:0005886">
    <property type="term" value="C:plasma membrane"/>
    <property type="evidence" value="ECO:0007669"/>
    <property type="project" value="TreeGrafter"/>
</dbReference>
<keyword evidence="8" id="KW-1185">Reference proteome</keyword>
<comment type="similarity">
    <text evidence="2">Belongs to the unc-93 family.</text>
</comment>
<feature type="transmembrane region" description="Helical" evidence="6">
    <location>
        <begin position="112"/>
        <end position="138"/>
    </location>
</feature>
<evidence type="ECO:0000313" key="7">
    <source>
        <dbReference type="EMBL" id="CAC5419329.1"/>
    </source>
</evidence>
<keyword evidence="5 6" id="KW-0472">Membrane</keyword>
<proteinExistence type="inferred from homology"/>
<protein>
    <submittedName>
        <fullName evidence="7">Uncharacterized protein</fullName>
    </submittedName>
</protein>
<evidence type="ECO:0000256" key="5">
    <source>
        <dbReference type="ARBA" id="ARBA00023136"/>
    </source>
</evidence>
<dbReference type="GO" id="GO:0015459">
    <property type="term" value="F:potassium channel regulator activity"/>
    <property type="evidence" value="ECO:0007669"/>
    <property type="project" value="TreeGrafter"/>
</dbReference>
<dbReference type="PANTHER" id="PTHR19444:SF11">
    <property type="entry name" value="UNC93-LIKE PROTEIN"/>
    <property type="match status" value="1"/>
</dbReference>
<sequence length="493" mass="55079">MTNFNVKIYCALRGGDKSDKIESPLQSTIILSIAFFFVFSAFMSIQALQNSLNMEAGLGVKSLACLYSACIVSSLLAPFCIKVFGGKITVVVAFSCHSIYVMSNFYPRFYTLIPTSVLLGLATGPLWTAQNLFITASATRIAEKRNKNLKDVLNRHNGIFFSIHGMAFAIGSVVSSLIFHTDTTLASGNVTKYCGTLECDSYTQPITSNISFRSINRPSPQLLHQLFSVYLAFDIIGVVITVLLLPTLPVSEWIKKKSALKSIYSMCSSLLNVKLVLFLPLTVMVSVQRFVLYADFTKAYITCPFSIGWVGFVMASYALTNTIMLQIIQGIAKLIKRQILVAFAAIVNLAEMTFWLFWNPTADHLPLIFVSVILWGVTDAIWKLEIFGIIPVLFSSKMEPAFANVHFWGAFSSAVYFGTASYLCVFTKLVICIALMIISMLLYILLQIKLAREQSPDRPTGQEINIEERKNLKTRKRLRTTVRRINLTFNKPF</sequence>
<keyword evidence="3 6" id="KW-0812">Transmembrane</keyword>
<feature type="transmembrane region" description="Helical" evidence="6">
    <location>
        <begin position="29"/>
        <end position="48"/>
    </location>
</feature>
<evidence type="ECO:0000256" key="4">
    <source>
        <dbReference type="ARBA" id="ARBA00022989"/>
    </source>
</evidence>
<comment type="subcellular location">
    <subcellularLocation>
        <location evidence="1">Membrane</location>
        <topology evidence="1">Multi-pass membrane protein</topology>
    </subcellularLocation>
</comment>
<keyword evidence="4 6" id="KW-1133">Transmembrane helix</keyword>
<feature type="transmembrane region" description="Helical" evidence="6">
    <location>
        <begin position="299"/>
        <end position="319"/>
    </location>
</feature>
<dbReference type="GO" id="GO:0055120">
    <property type="term" value="C:striated muscle dense body"/>
    <property type="evidence" value="ECO:0007669"/>
    <property type="project" value="TreeGrafter"/>
</dbReference>
<reference evidence="7 8" key="1">
    <citation type="submission" date="2020-06" db="EMBL/GenBank/DDBJ databases">
        <authorList>
            <person name="Li R."/>
            <person name="Bekaert M."/>
        </authorList>
    </citation>
    <scope>NUCLEOTIDE SEQUENCE [LARGE SCALE GENOMIC DNA]</scope>
    <source>
        <strain evidence="8">wild</strain>
    </source>
</reference>
<organism evidence="7 8">
    <name type="scientific">Mytilus coruscus</name>
    <name type="common">Sea mussel</name>
    <dbReference type="NCBI Taxonomy" id="42192"/>
    <lineage>
        <taxon>Eukaryota</taxon>
        <taxon>Metazoa</taxon>
        <taxon>Spiralia</taxon>
        <taxon>Lophotrochozoa</taxon>
        <taxon>Mollusca</taxon>
        <taxon>Bivalvia</taxon>
        <taxon>Autobranchia</taxon>
        <taxon>Pteriomorphia</taxon>
        <taxon>Mytilida</taxon>
        <taxon>Mytiloidea</taxon>
        <taxon>Mytilidae</taxon>
        <taxon>Mytilinae</taxon>
        <taxon>Mytilus</taxon>
    </lineage>
</organism>
<dbReference type="EMBL" id="CACVKT020009019">
    <property type="protein sequence ID" value="CAC5419329.1"/>
    <property type="molecule type" value="Genomic_DNA"/>
</dbReference>
<dbReference type="AlphaFoldDB" id="A0A6J8EF44"/>
<feature type="transmembrane region" description="Helical" evidence="6">
    <location>
        <begin position="88"/>
        <end position="106"/>
    </location>
</feature>